<keyword evidence="4 7" id="KW-0479">Metal-binding</keyword>
<keyword evidence="11" id="KW-1185">Reference proteome</keyword>
<comment type="cofactor">
    <cofactor evidence="1">
        <name>Zn(2+)</name>
        <dbReference type="ChEBI" id="CHEBI:29105"/>
    </cofactor>
</comment>
<dbReference type="InterPro" id="IPR029035">
    <property type="entry name" value="DHS-like_NAD/FAD-binding_dom"/>
</dbReference>
<dbReference type="SUPFAM" id="SSF52467">
    <property type="entry name" value="DHS-like NAD/FAD-binding domain"/>
    <property type="match status" value="1"/>
</dbReference>
<dbReference type="CDD" id="cd01408">
    <property type="entry name" value="SIRT1"/>
    <property type="match status" value="1"/>
</dbReference>
<dbReference type="PANTHER" id="PTHR11085">
    <property type="entry name" value="NAD-DEPENDENT PROTEIN DEACYLASE SIRTUIN-5, MITOCHONDRIAL-RELATED"/>
    <property type="match status" value="1"/>
</dbReference>
<dbReference type="GO" id="GO:0017136">
    <property type="term" value="F:histone deacetylase activity, NAD-dependent"/>
    <property type="evidence" value="ECO:0007669"/>
    <property type="project" value="TreeGrafter"/>
</dbReference>
<dbReference type="STRING" id="1448308.A0A2T2N7L1"/>
<evidence type="ECO:0000256" key="4">
    <source>
        <dbReference type="ARBA" id="ARBA00022723"/>
    </source>
</evidence>
<protein>
    <submittedName>
        <fullName evidence="10">NAD-dependent deacetylase sirtuin-2</fullName>
    </submittedName>
</protein>
<dbReference type="AlphaFoldDB" id="A0A2T2N7L1"/>
<evidence type="ECO:0000313" key="11">
    <source>
        <dbReference type="Proteomes" id="UP000240883"/>
    </source>
</evidence>
<dbReference type="Pfam" id="PF02146">
    <property type="entry name" value="SIR2"/>
    <property type="match status" value="1"/>
</dbReference>
<gene>
    <name evidence="10" type="ORF">BS50DRAFT_604036</name>
</gene>
<feature type="domain" description="Deacetylase sirtuin-type" evidence="9">
    <location>
        <begin position="80"/>
        <end position="342"/>
    </location>
</feature>
<dbReference type="InterPro" id="IPR026591">
    <property type="entry name" value="Sirtuin_cat_small_dom_sf"/>
</dbReference>
<dbReference type="Gene3D" id="3.40.50.1220">
    <property type="entry name" value="TPP-binding domain"/>
    <property type="match status" value="1"/>
</dbReference>
<feature type="binding site" evidence="7">
    <location>
        <position position="221"/>
    </location>
    <ligand>
        <name>Zn(2+)</name>
        <dbReference type="ChEBI" id="CHEBI:29105"/>
    </ligand>
</feature>
<feature type="region of interest" description="Disordered" evidence="8">
    <location>
        <begin position="352"/>
        <end position="382"/>
    </location>
</feature>
<dbReference type="GO" id="GO:0070403">
    <property type="term" value="F:NAD+ binding"/>
    <property type="evidence" value="ECO:0007669"/>
    <property type="project" value="InterPro"/>
</dbReference>
<feature type="binding site" evidence="7">
    <location>
        <position position="242"/>
    </location>
    <ligand>
        <name>Zn(2+)</name>
        <dbReference type="ChEBI" id="CHEBI:29105"/>
    </ligand>
</feature>
<dbReference type="GO" id="GO:0005634">
    <property type="term" value="C:nucleus"/>
    <property type="evidence" value="ECO:0007669"/>
    <property type="project" value="TreeGrafter"/>
</dbReference>
<comment type="similarity">
    <text evidence="2">Belongs to the sirtuin family. Class I subfamily.</text>
</comment>
<dbReference type="EMBL" id="KZ678144">
    <property type="protein sequence ID" value="PSN61405.1"/>
    <property type="molecule type" value="Genomic_DNA"/>
</dbReference>
<dbReference type="Proteomes" id="UP000240883">
    <property type="component" value="Unassembled WGS sequence"/>
</dbReference>
<feature type="compositionally biased region" description="Basic and acidic residues" evidence="8">
    <location>
        <begin position="65"/>
        <end position="77"/>
    </location>
</feature>
<evidence type="ECO:0000256" key="2">
    <source>
        <dbReference type="ARBA" id="ARBA00006924"/>
    </source>
</evidence>
<evidence type="ECO:0000256" key="5">
    <source>
        <dbReference type="ARBA" id="ARBA00022833"/>
    </source>
</evidence>
<evidence type="ECO:0000256" key="6">
    <source>
        <dbReference type="ARBA" id="ARBA00023027"/>
    </source>
</evidence>
<dbReference type="InterPro" id="IPR026590">
    <property type="entry name" value="Ssirtuin_cat_dom"/>
</dbReference>
<dbReference type="PANTHER" id="PTHR11085:SF6">
    <property type="entry name" value="NAD-DEPENDENT PROTEIN DEACETYLASE SIRTUIN-2"/>
    <property type="match status" value="1"/>
</dbReference>
<accession>A0A2T2N7L1</accession>
<dbReference type="Gene3D" id="3.30.1600.10">
    <property type="entry name" value="SIR2/SIRT2 'Small Domain"/>
    <property type="match status" value="1"/>
</dbReference>
<feature type="region of interest" description="Disordered" evidence="8">
    <location>
        <begin position="399"/>
        <end position="441"/>
    </location>
</feature>
<feature type="binding site" evidence="7">
    <location>
        <position position="247"/>
    </location>
    <ligand>
        <name>Zn(2+)</name>
        <dbReference type="ChEBI" id="CHEBI:29105"/>
    </ligand>
</feature>
<organism evidence="10 11">
    <name type="scientific">Corynespora cassiicola Philippines</name>
    <dbReference type="NCBI Taxonomy" id="1448308"/>
    <lineage>
        <taxon>Eukaryota</taxon>
        <taxon>Fungi</taxon>
        <taxon>Dikarya</taxon>
        <taxon>Ascomycota</taxon>
        <taxon>Pezizomycotina</taxon>
        <taxon>Dothideomycetes</taxon>
        <taxon>Pleosporomycetidae</taxon>
        <taxon>Pleosporales</taxon>
        <taxon>Corynesporascaceae</taxon>
        <taxon>Corynespora</taxon>
    </lineage>
</organism>
<dbReference type="PROSITE" id="PS50305">
    <property type="entry name" value="SIRTUIN"/>
    <property type="match status" value="1"/>
</dbReference>
<keyword evidence="5 7" id="KW-0862">Zinc</keyword>
<evidence type="ECO:0000259" key="9">
    <source>
        <dbReference type="PROSITE" id="PS50305"/>
    </source>
</evidence>
<evidence type="ECO:0000256" key="8">
    <source>
        <dbReference type="SAM" id="MobiDB-lite"/>
    </source>
</evidence>
<keyword evidence="3" id="KW-0808">Transferase</keyword>
<proteinExistence type="inferred from homology"/>
<feature type="compositionally biased region" description="Low complexity" evidence="8">
    <location>
        <begin position="427"/>
        <end position="438"/>
    </location>
</feature>
<feature type="region of interest" description="Disordered" evidence="8">
    <location>
        <begin position="27"/>
        <end position="77"/>
    </location>
</feature>
<evidence type="ECO:0000313" key="10">
    <source>
        <dbReference type="EMBL" id="PSN61405.1"/>
    </source>
</evidence>
<feature type="binding site" evidence="7">
    <location>
        <position position="218"/>
    </location>
    <ligand>
        <name>Zn(2+)</name>
        <dbReference type="ChEBI" id="CHEBI:29105"/>
    </ligand>
</feature>
<reference evidence="10 11" key="1">
    <citation type="journal article" date="2018" name="Front. Microbiol.">
        <title>Genome-Wide Analysis of Corynespora cassiicola Leaf Fall Disease Putative Effectors.</title>
        <authorList>
            <person name="Lopez D."/>
            <person name="Ribeiro S."/>
            <person name="Label P."/>
            <person name="Fumanal B."/>
            <person name="Venisse J.S."/>
            <person name="Kohler A."/>
            <person name="de Oliveira R.R."/>
            <person name="Labutti K."/>
            <person name="Lipzen A."/>
            <person name="Lail K."/>
            <person name="Bauer D."/>
            <person name="Ohm R.A."/>
            <person name="Barry K.W."/>
            <person name="Spatafora J."/>
            <person name="Grigoriev I.V."/>
            <person name="Martin F.M."/>
            <person name="Pujade-Renaud V."/>
        </authorList>
    </citation>
    <scope>NUCLEOTIDE SEQUENCE [LARGE SCALE GENOMIC DNA]</scope>
    <source>
        <strain evidence="10 11">Philippines</strain>
    </source>
</reference>
<feature type="compositionally biased region" description="Basic residues" evidence="8">
    <location>
        <begin position="50"/>
        <end position="64"/>
    </location>
</feature>
<dbReference type="InterPro" id="IPR050134">
    <property type="entry name" value="NAD-dep_sirtuin_deacylases"/>
</dbReference>
<feature type="compositionally biased region" description="Basic and acidic residues" evidence="8">
    <location>
        <begin position="402"/>
        <end position="413"/>
    </location>
</feature>
<name>A0A2T2N7L1_CORCC</name>
<evidence type="ECO:0000256" key="3">
    <source>
        <dbReference type="ARBA" id="ARBA00022679"/>
    </source>
</evidence>
<dbReference type="GO" id="GO:0046872">
    <property type="term" value="F:metal ion binding"/>
    <property type="evidence" value="ECO:0007669"/>
    <property type="project" value="UniProtKB-KW"/>
</dbReference>
<sequence length="450" mass="50586">MSDYQFPQLISPLKDFREYFNENYSDCRKHKSHRQQLQSSKPWRNSEKGRKGKDKGRGRARHGKMGQEESHVVDDDTPTRTLEARTIEALAKYIKDGKARNIVVMTGAGISTSAGIPDFRSPDTGLYANLARLDLPYAEAVFDIGYFRKNPLPFYTLAQELYPGKYRPTITHSFINLLNKKGLLMQLFTQNIDCLEREAGVPDELIIEAHGSFARQSCIECKTPYPEDLMHKAINEKSVPHCLQKDCNGLVKPEIVFFGEQLPAAFFDNRHKPQEADLCIVMGTSLSVQPFASLPSFCDDATPRVLLNSERVGDLGARPDDVLILGDCDTGVRKLAEACGWLEELESLWAETARPGQFQPETATKGPMTDDTTRSPDERLEDEIDKITKGVEDTLKLNNTWVEKHTDENKPTAEADESNMSDRNPRSSLQSGSEGSLSHVFPWLNKKSSL</sequence>
<keyword evidence="6" id="KW-0520">NAD</keyword>
<dbReference type="OrthoDB" id="420264at2759"/>
<dbReference type="InterPro" id="IPR003000">
    <property type="entry name" value="Sirtuin"/>
</dbReference>
<evidence type="ECO:0000256" key="1">
    <source>
        <dbReference type="ARBA" id="ARBA00001947"/>
    </source>
</evidence>
<evidence type="ECO:0000256" key="7">
    <source>
        <dbReference type="PROSITE-ProRule" id="PRU00236"/>
    </source>
</evidence>
<feature type="active site" description="Proton acceptor" evidence="7">
    <location>
        <position position="210"/>
    </location>
</feature>